<dbReference type="Proteomes" id="UP000298484">
    <property type="component" value="Unassembled WGS sequence"/>
</dbReference>
<organism evidence="1 2">
    <name type="scientific">Lentibacillus salicampi</name>
    <dbReference type="NCBI Taxonomy" id="175306"/>
    <lineage>
        <taxon>Bacteria</taxon>
        <taxon>Bacillati</taxon>
        <taxon>Bacillota</taxon>
        <taxon>Bacilli</taxon>
        <taxon>Bacillales</taxon>
        <taxon>Bacillaceae</taxon>
        <taxon>Lentibacillus</taxon>
    </lineage>
</organism>
<dbReference type="InterPro" id="IPR003447">
    <property type="entry name" value="FEMABX"/>
</dbReference>
<proteinExistence type="predicted"/>
<dbReference type="PROSITE" id="PS51191">
    <property type="entry name" value="FEMABX"/>
    <property type="match status" value="1"/>
</dbReference>
<dbReference type="EMBL" id="SRHY01000017">
    <property type="protein sequence ID" value="TFJ92660.1"/>
    <property type="molecule type" value="Genomic_DNA"/>
</dbReference>
<protein>
    <submittedName>
        <fullName evidence="1">Uncharacterized protein</fullName>
    </submittedName>
</protein>
<reference evidence="1 2" key="1">
    <citation type="submission" date="2019-03" db="EMBL/GenBank/DDBJ databases">
        <title>Genome sequence of Lentibacillus salicampi ATCC BAA-719.</title>
        <authorList>
            <person name="Maclea K.S."/>
            <person name="Simoes Junior M."/>
        </authorList>
    </citation>
    <scope>NUCLEOTIDE SEQUENCE [LARGE SCALE GENOMIC DNA]</scope>
    <source>
        <strain evidence="1 2">ATCC BAA-719</strain>
    </source>
</reference>
<dbReference type="OrthoDB" id="2889801at2"/>
<dbReference type="GO" id="GO:0044038">
    <property type="term" value="P:cell wall macromolecule biosynthetic process"/>
    <property type="evidence" value="ECO:0007669"/>
    <property type="project" value="InterPro"/>
</dbReference>
<evidence type="ECO:0000313" key="1">
    <source>
        <dbReference type="EMBL" id="TFJ92660.1"/>
    </source>
</evidence>
<dbReference type="AlphaFoldDB" id="A0A4Y9ACL8"/>
<keyword evidence="2" id="KW-1185">Reference proteome</keyword>
<name>A0A4Y9ACL8_9BACI</name>
<accession>A0A4Y9ACL8</accession>
<dbReference type="RefSeq" id="WP_135110219.1">
    <property type="nucleotide sequence ID" value="NZ_SRHY01000017.1"/>
</dbReference>
<gene>
    <name evidence="1" type="ORF">E4U82_10920</name>
</gene>
<dbReference type="GO" id="GO:0016755">
    <property type="term" value="F:aminoacyltransferase activity"/>
    <property type="evidence" value="ECO:0007669"/>
    <property type="project" value="InterPro"/>
</dbReference>
<comment type="caution">
    <text evidence="1">The sequence shown here is derived from an EMBL/GenBank/DDBJ whole genome shotgun (WGS) entry which is preliminary data.</text>
</comment>
<evidence type="ECO:0000313" key="2">
    <source>
        <dbReference type="Proteomes" id="UP000298484"/>
    </source>
</evidence>
<sequence>MSKLNKFFYDYLGMENKNLDELTIYNLGLGMKKEKFPEKLIADILGEFNKIINELGEKKFQEWLFNLHFQIPDPFKNELRAEDIYNNYENWIEREIVNLENETNLSWEKQSEDIANVNMKIRKTQLVLRHRISEVVLDLLN</sequence>